<gene>
    <name evidence="2" type="ORF">NDU88_003178</name>
</gene>
<comment type="caution">
    <text evidence="2">The sequence shown here is derived from an EMBL/GenBank/DDBJ whole genome shotgun (WGS) entry which is preliminary data.</text>
</comment>
<protein>
    <submittedName>
        <fullName evidence="2">Uncharacterized protein</fullName>
    </submittedName>
</protein>
<reference evidence="2" key="1">
    <citation type="journal article" date="2022" name="bioRxiv">
        <title>Sequencing and chromosome-scale assembly of the giantPleurodeles waltlgenome.</title>
        <authorList>
            <person name="Brown T."/>
            <person name="Elewa A."/>
            <person name="Iarovenko S."/>
            <person name="Subramanian E."/>
            <person name="Araus A.J."/>
            <person name="Petzold A."/>
            <person name="Susuki M."/>
            <person name="Suzuki K.-i.T."/>
            <person name="Hayashi T."/>
            <person name="Toyoda A."/>
            <person name="Oliveira C."/>
            <person name="Osipova E."/>
            <person name="Leigh N.D."/>
            <person name="Simon A."/>
            <person name="Yun M.H."/>
        </authorList>
    </citation>
    <scope>NUCLEOTIDE SEQUENCE</scope>
    <source>
        <strain evidence="2">20211129_DDA</strain>
        <tissue evidence="2">Liver</tissue>
    </source>
</reference>
<name>A0AAV7SCQ1_PLEWA</name>
<sequence length="133" mass="14139">MTGVWAEDTGPGRLPRECLIPGQEAVPRAAIRHSLSPRKSLRLCSVKGSPKPGLPALLVRGCLRGVMAPLVGAGRTHSCPRPQAGLRRRGDPESPPQGPPRHVCARYPRPVDSSANGPCICLEPWHKLSPAPG</sequence>
<accession>A0AAV7SCQ1</accession>
<organism evidence="2 3">
    <name type="scientific">Pleurodeles waltl</name>
    <name type="common">Iberian ribbed newt</name>
    <dbReference type="NCBI Taxonomy" id="8319"/>
    <lineage>
        <taxon>Eukaryota</taxon>
        <taxon>Metazoa</taxon>
        <taxon>Chordata</taxon>
        <taxon>Craniata</taxon>
        <taxon>Vertebrata</taxon>
        <taxon>Euteleostomi</taxon>
        <taxon>Amphibia</taxon>
        <taxon>Batrachia</taxon>
        <taxon>Caudata</taxon>
        <taxon>Salamandroidea</taxon>
        <taxon>Salamandridae</taxon>
        <taxon>Pleurodelinae</taxon>
        <taxon>Pleurodeles</taxon>
    </lineage>
</organism>
<feature type="region of interest" description="Disordered" evidence="1">
    <location>
        <begin position="72"/>
        <end position="109"/>
    </location>
</feature>
<dbReference type="EMBL" id="JANPWB010000008">
    <property type="protein sequence ID" value="KAJ1162711.1"/>
    <property type="molecule type" value="Genomic_DNA"/>
</dbReference>
<keyword evidence="3" id="KW-1185">Reference proteome</keyword>
<dbReference type="AlphaFoldDB" id="A0AAV7SCQ1"/>
<evidence type="ECO:0000313" key="2">
    <source>
        <dbReference type="EMBL" id="KAJ1162711.1"/>
    </source>
</evidence>
<evidence type="ECO:0000256" key="1">
    <source>
        <dbReference type="SAM" id="MobiDB-lite"/>
    </source>
</evidence>
<evidence type="ECO:0000313" key="3">
    <source>
        <dbReference type="Proteomes" id="UP001066276"/>
    </source>
</evidence>
<dbReference type="Proteomes" id="UP001066276">
    <property type="component" value="Chromosome 4_2"/>
</dbReference>
<proteinExistence type="predicted"/>